<name>A0A239EYH1_9RHOB</name>
<proteinExistence type="predicted"/>
<accession>A0A239EYH1</accession>
<evidence type="ECO:0008006" key="3">
    <source>
        <dbReference type="Google" id="ProtNLM"/>
    </source>
</evidence>
<evidence type="ECO:0000313" key="1">
    <source>
        <dbReference type="EMBL" id="SNS48952.1"/>
    </source>
</evidence>
<gene>
    <name evidence="1" type="ORF">SAMN05421757_102367</name>
</gene>
<organism evidence="1 2">
    <name type="scientific">Tropicimonas sediminicola</name>
    <dbReference type="NCBI Taxonomy" id="1031541"/>
    <lineage>
        <taxon>Bacteria</taxon>
        <taxon>Pseudomonadati</taxon>
        <taxon>Pseudomonadota</taxon>
        <taxon>Alphaproteobacteria</taxon>
        <taxon>Rhodobacterales</taxon>
        <taxon>Roseobacteraceae</taxon>
        <taxon>Tropicimonas</taxon>
    </lineage>
</organism>
<keyword evidence="2" id="KW-1185">Reference proteome</keyword>
<dbReference type="Proteomes" id="UP000198426">
    <property type="component" value="Unassembled WGS sequence"/>
</dbReference>
<dbReference type="EMBL" id="FZOY01000002">
    <property type="protein sequence ID" value="SNS48952.1"/>
    <property type="molecule type" value="Genomic_DNA"/>
</dbReference>
<protein>
    <recommendedName>
        <fullName evidence="3">HEPN domain-containing protein</fullName>
    </recommendedName>
</protein>
<dbReference type="AlphaFoldDB" id="A0A239EYH1"/>
<reference evidence="1 2" key="1">
    <citation type="submission" date="2017-06" db="EMBL/GenBank/DDBJ databases">
        <authorList>
            <person name="Kim H.J."/>
            <person name="Triplett B.A."/>
        </authorList>
    </citation>
    <scope>NUCLEOTIDE SEQUENCE [LARGE SCALE GENOMIC DNA]</scope>
    <source>
        <strain evidence="1 2">DSM 29339</strain>
    </source>
</reference>
<sequence>MLATLEMEILLKAAYRLDSGSANRSHKHDYFKIWKDLGSEPREAILNVARERYAEHARLRNAEDVETVLKALKNAFLKGRYAYEFNEGRTLVDASEVGRQWLKDGGLPEEADLAYYPMECDGIALGCARLIEARLGIPASEGLRT</sequence>
<evidence type="ECO:0000313" key="2">
    <source>
        <dbReference type="Proteomes" id="UP000198426"/>
    </source>
</evidence>